<comment type="caution">
    <text evidence="3">The sequence shown here is derived from an EMBL/GenBank/DDBJ whole genome shotgun (WGS) entry which is preliminary data.</text>
</comment>
<dbReference type="Proteomes" id="UP000304928">
    <property type="component" value="Unassembled WGS sequence"/>
</dbReference>
<dbReference type="PANTHER" id="PTHR43784:SF3">
    <property type="entry name" value="GDSL FAMILY LIPASE"/>
    <property type="match status" value="1"/>
</dbReference>
<accession>A0A4V4IUI7</accession>
<evidence type="ECO:0000313" key="4">
    <source>
        <dbReference type="Proteomes" id="UP000304928"/>
    </source>
</evidence>
<dbReference type="InterPro" id="IPR013830">
    <property type="entry name" value="SGNH_hydro"/>
</dbReference>
<proteinExistence type="predicted"/>
<dbReference type="PANTHER" id="PTHR43784">
    <property type="entry name" value="GDSL-LIKE LIPASE/ACYLHYDROLASE, PUTATIVE (AFU_ORTHOLOGUE AFUA_2G00820)-RELATED"/>
    <property type="match status" value="1"/>
</dbReference>
<organism evidence="3 4">
    <name type="scientific">Aureobasidium pullulans</name>
    <name type="common">Black yeast</name>
    <name type="synonym">Pullularia pullulans</name>
    <dbReference type="NCBI Taxonomy" id="5580"/>
    <lineage>
        <taxon>Eukaryota</taxon>
        <taxon>Fungi</taxon>
        <taxon>Dikarya</taxon>
        <taxon>Ascomycota</taxon>
        <taxon>Pezizomycotina</taxon>
        <taxon>Dothideomycetes</taxon>
        <taxon>Dothideomycetidae</taxon>
        <taxon>Dothideales</taxon>
        <taxon>Saccotheciaceae</taxon>
        <taxon>Aureobasidium</taxon>
    </lineage>
</organism>
<name>A0A4V4IUI7_AURPU</name>
<dbReference type="AlphaFoldDB" id="A0A4V4IUI7"/>
<protein>
    <submittedName>
        <fullName evidence="3">Extracellular GDSL-like lipase/acylhydrolase</fullName>
    </submittedName>
</protein>
<dbReference type="InterPro" id="IPR053140">
    <property type="entry name" value="GDSL_Rv0518-like"/>
</dbReference>
<dbReference type="Gene3D" id="3.40.50.1820">
    <property type="entry name" value="alpha/beta hydrolase"/>
    <property type="match status" value="1"/>
</dbReference>
<dbReference type="GO" id="GO:0052689">
    <property type="term" value="F:carboxylic ester hydrolase activity"/>
    <property type="evidence" value="ECO:0007669"/>
    <property type="project" value="UniProtKB-ARBA"/>
</dbReference>
<dbReference type="CDD" id="cd01830">
    <property type="entry name" value="XynE_like"/>
    <property type="match status" value="1"/>
</dbReference>
<dbReference type="Gene3D" id="3.40.50.1110">
    <property type="entry name" value="SGNH hydrolase"/>
    <property type="match status" value="1"/>
</dbReference>
<evidence type="ECO:0000259" key="2">
    <source>
        <dbReference type="Pfam" id="PF13472"/>
    </source>
</evidence>
<evidence type="ECO:0000256" key="1">
    <source>
        <dbReference type="ARBA" id="ARBA00022801"/>
    </source>
</evidence>
<reference evidence="3 4" key="1">
    <citation type="submission" date="2018-10" db="EMBL/GenBank/DDBJ databases">
        <title>Fifty Aureobasidium pullulans genomes reveal a recombining polyextremotolerant generalist.</title>
        <authorList>
            <person name="Gostincar C."/>
            <person name="Turk M."/>
            <person name="Zajc J."/>
            <person name="Gunde-Cimerman N."/>
        </authorList>
    </citation>
    <scope>NUCLEOTIDE SEQUENCE [LARGE SCALE GENOMIC DNA]</scope>
    <source>
        <strain evidence="3 4">EXF-10507</strain>
    </source>
</reference>
<dbReference type="InterPro" id="IPR000675">
    <property type="entry name" value="Cutinase/axe"/>
</dbReference>
<gene>
    <name evidence="3" type="ORF">D6D15_07952</name>
</gene>
<dbReference type="InterPro" id="IPR029058">
    <property type="entry name" value="AB_hydrolase_fold"/>
</dbReference>
<dbReference type="EMBL" id="QZAR01000175">
    <property type="protein sequence ID" value="THW85597.1"/>
    <property type="molecule type" value="Genomic_DNA"/>
</dbReference>
<keyword evidence="1 3" id="KW-0378">Hydrolase</keyword>
<evidence type="ECO:0000313" key="3">
    <source>
        <dbReference type="EMBL" id="THW85597.1"/>
    </source>
</evidence>
<dbReference type="Pfam" id="PF13472">
    <property type="entry name" value="Lipase_GDSL_2"/>
    <property type="match status" value="1"/>
</dbReference>
<feature type="domain" description="SGNH hydrolase-type esterase" evidence="2">
    <location>
        <begin position="262"/>
        <end position="456"/>
    </location>
</feature>
<dbReference type="InterPro" id="IPR036514">
    <property type="entry name" value="SGNH_hydro_sf"/>
</dbReference>
<dbReference type="Pfam" id="PF01083">
    <property type="entry name" value="Cutinase"/>
    <property type="match status" value="1"/>
</dbReference>
<dbReference type="SMART" id="SM01110">
    <property type="entry name" value="Cutinase"/>
    <property type="match status" value="1"/>
</dbReference>
<sequence length="750" mass="79809">MSRMTLSRACYGSIYIPHDLHCSSQVVKVPAVSRIMLNMQFLAFAGLLASSLLAPISAAPLEAQVETRDFGGTHWVDTWTSMPQLTEPANLPNPPFNQTGSVFVNSTIRQTLHMSIGGPQIRIRISNVFGATQLNITSVTVALPFNNSAGQSIIETNTLQTVTFSGNNSIIIPDGSLAVSDPIHFPIKAQSELAVSIYLAGGQLGNSITSHPGSRTNSFYQFGNAVNAANLTDPSVQTVAHWYFLSAVEVWSPPQARGFAIVGDSITDGRGSTTNANNRWPDLVLARMQKNPATKDIGVLNQAAGGNRILADGLGPNANGRIDRDVLAQSGIKYSMIFEGVNDIGTAPSDAASQDFVYNQLIQAFEQIITRVHTFGIPIFGATITPFSGNVTIQAYSTPEREVTRQRVNQWIRTSGKFDAVLDFDKVVRSPTNQSMLATQFDSGDFLHPNPAGYQAIADSFDLNLFNRFAGGNLSGLHVVEKIHLTDYGSITKDTSTVRARAIRTKHRHSHQSLRTYYDIIMKSAIAAIPLFLVGSSMAAPLEKRACPNIHIFGARETTAPAGYGSAGTVVNLILNAHPGSTAEVINYPAAGGDSYASSVQAGVKAVTNQINSFAASCPNTQLVYVGYSQGAQIGDDALCGGGDPNQGISSTAATISSSVGSKIKAVIFMGDPRQIPGASYSVGTSKNPGIIQFDPRPSGFTCSAYASRIQAYCDAADPYCSNGNNAATHQGYGSEYGQAALKFVNSKLT</sequence>
<dbReference type="SUPFAM" id="SSF52266">
    <property type="entry name" value="SGNH hydrolase"/>
    <property type="match status" value="1"/>
</dbReference>
<dbReference type="SUPFAM" id="SSF53474">
    <property type="entry name" value="alpha/beta-Hydrolases"/>
    <property type="match status" value="1"/>
</dbReference>